<comment type="caution">
    <text evidence="1">The sequence shown here is derived from an EMBL/GenBank/DDBJ whole genome shotgun (WGS) entry which is preliminary data.</text>
</comment>
<name>A0A8H9I9Q6_9ALTE</name>
<gene>
    <name evidence="1" type="ORF">GCM10011274_12730</name>
</gene>
<dbReference type="InterPro" id="IPR029063">
    <property type="entry name" value="SAM-dependent_MTases_sf"/>
</dbReference>
<dbReference type="PANTHER" id="PTHR20974">
    <property type="entry name" value="UPF0585 PROTEIN CG18661"/>
    <property type="match status" value="1"/>
</dbReference>
<dbReference type="Pfam" id="PF06080">
    <property type="entry name" value="DUF938"/>
    <property type="match status" value="1"/>
</dbReference>
<sequence>MSVMSEKRFSPSCENNRIPILTVLKEALVGRKHLLEIGSGTGQHAVYFAPELTHLTWQTSDLTVNHPSINAWLADSPAANLRQPLAFKIGSDNWPVAGVDCVYTANTTHIMQPSEAREMMQVVAQGLPSGGVFCQYGPFTIDGEFTSQSNHDFNQHLLNEGCGGIRDIAELTLWAGELQLVEQHTMPANNFMLVWHKP</sequence>
<evidence type="ECO:0000313" key="2">
    <source>
        <dbReference type="Proteomes" id="UP000622604"/>
    </source>
</evidence>
<protein>
    <recommendedName>
        <fullName evidence="3">Methylase</fullName>
    </recommendedName>
</protein>
<dbReference type="SUPFAM" id="SSF53335">
    <property type="entry name" value="S-adenosyl-L-methionine-dependent methyltransferases"/>
    <property type="match status" value="1"/>
</dbReference>
<dbReference type="Proteomes" id="UP000622604">
    <property type="component" value="Unassembled WGS sequence"/>
</dbReference>
<evidence type="ECO:0000313" key="1">
    <source>
        <dbReference type="EMBL" id="GGZ56115.1"/>
    </source>
</evidence>
<accession>A0A8H9I9Q6</accession>
<dbReference type="Gene3D" id="3.40.50.150">
    <property type="entry name" value="Vaccinia Virus protein VP39"/>
    <property type="match status" value="1"/>
</dbReference>
<organism evidence="1 2">
    <name type="scientific">Paraglaciecola chathamensis</name>
    <dbReference type="NCBI Taxonomy" id="368405"/>
    <lineage>
        <taxon>Bacteria</taxon>
        <taxon>Pseudomonadati</taxon>
        <taxon>Pseudomonadota</taxon>
        <taxon>Gammaproteobacteria</taxon>
        <taxon>Alteromonadales</taxon>
        <taxon>Alteromonadaceae</taxon>
        <taxon>Paraglaciecola</taxon>
    </lineage>
</organism>
<reference evidence="1" key="1">
    <citation type="journal article" date="2014" name="Int. J. Syst. Evol. Microbiol.">
        <title>Complete genome sequence of Corynebacterium casei LMG S-19264T (=DSM 44701T), isolated from a smear-ripened cheese.</title>
        <authorList>
            <consortium name="US DOE Joint Genome Institute (JGI-PGF)"/>
            <person name="Walter F."/>
            <person name="Albersmeier A."/>
            <person name="Kalinowski J."/>
            <person name="Ruckert C."/>
        </authorList>
    </citation>
    <scope>NUCLEOTIDE SEQUENCE</scope>
    <source>
        <strain evidence="1">KCTC 32337</strain>
    </source>
</reference>
<reference evidence="1" key="2">
    <citation type="submission" date="2020-09" db="EMBL/GenBank/DDBJ databases">
        <authorList>
            <person name="Sun Q."/>
            <person name="Kim S."/>
        </authorList>
    </citation>
    <scope>NUCLEOTIDE SEQUENCE</scope>
    <source>
        <strain evidence="1">KCTC 32337</strain>
    </source>
</reference>
<dbReference type="PANTHER" id="PTHR20974:SF0">
    <property type="entry name" value="UPF0585 PROTEIN CG18661"/>
    <property type="match status" value="1"/>
</dbReference>
<proteinExistence type="predicted"/>
<dbReference type="EMBL" id="BMZC01000003">
    <property type="protein sequence ID" value="GGZ56115.1"/>
    <property type="molecule type" value="Genomic_DNA"/>
</dbReference>
<evidence type="ECO:0008006" key="3">
    <source>
        <dbReference type="Google" id="ProtNLM"/>
    </source>
</evidence>
<dbReference type="InterPro" id="IPR010342">
    <property type="entry name" value="DUF938"/>
</dbReference>
<dbReference type="AlphaFoldDB" id="A0A8H9I9Q6"/>